<evidence type="ECO:0000256" key="1">
    <source>
        <dbReference type="SAM" id="MobiDB-lite"/>
    </source>
</evidence>
<feature type="compositionally biased region" description="Basic and acidic residues" evidence="1">
    <location>
        <begin position="148"/>
        <end position="170"/>
    </location>
</feature>
<reference evidence="2 3" key="1">
    <citation type="submission" date="2018-10" db="EMBL/GenBank/DDBJ databases">
        <title>Isolation, diversity and antifungal activity of actinobacteria from wheat.</title>
        <authorList>
            <person name="Han C."/>
        </authorList>
    </citation>
    <scope>NUCLEOTIDE SEQUENCE [LARGE SCALE GENOMIC DNA]</scope>
    <source>
        <strain evidence="2 3">NEAU-YY642</strain>
    </source>
</reference>
<protein>
    <submittedName>
        <fullName evidence="2">CRISPR-associated protein</fullName>
    </submittedName>
</protein>
<proteinExistence type="predicted"/>
<dbReference type="Pfam" id="PF09344">
    <property type="entry name" value="Cas_CT1975"/>
    <property type="match status" value="1"/>
</dbReference>
<keyword evidence="3" id="KW-1185">Reference proteome</keyword>
<dbReference type="RefSeq" id="WP_122183964.1">
    <property type="nucleotide sequence ID" value="NZ_RFFJ01000057.1"/>
</dbReference>
<evidence type="ECO:0000313" key="2">
    <source>
        <dbReference type="EMBL" id="RMI40472.1"/>
    </source>
</evidence>
<sequence>MYPYLNLHALATFSGVLLNRDENNLPKVLQYGGTTRTRISAQCYRRAERMYLRSEAAEGRGPLRSHAFGTRTREWARLTAARLVERGWPEPEARETARQALRAAGLKFGQNDSDLTKVLLFAPEETDTALAEVLDAHREELATWLREETARAEAHTKSEAKKSAKGRRGDSGNAAEGETEQPPAGESGEGGTSGSGDVSTTMVPLPKEVKARLLAAFDPGAAMDIALFGRMLAEIVSSPNVDGAIQSSHAFTVDESVVTEDFYTAVDDSKDRRKRAALDVFDDDSGAGMTGYQSLVSGTFLRSTTLDRRQLRLNLARAGMPGDRVERAARSAELAYVDAFVNAVPAAKSTTTGGLGTQPKLVLAFEAERPIHYAAAFERALTAKDGPVSLQAVRRLLAQHRLVCRRREDITEGSVLTYDLDVEELLTKLRVEDALSARVVESPLALVAEEATL</sequence>
<accession>A0A3M2LTA3</accession>
<dbReference type="InterPro" id="IPR010148">
    <property type="entry name" value="CRISPR-assoc_prot_CT1975"/>
</dbReference>
<dbReference type="Proteomes" id="UP000278673">
    <property type="component" value="Unassembled WGS sequence"/>
</dbReference>
<feature type="region of interest" description="Disordered" evidence="1">
    <location>
        <begin position="148"/>
        <end position="201"/>
    </location>
</feature>
<dbReference type="AlphaFoldDB" id="A0A3M2LTA3"/>
<gene>
    <name evidence="2" type="ORF">EBN88_12730</name>
</gene>
<dbReference type="EMBL" id="RFFJ01000057">
    <property type="protein sequence ID" value="RMI40472.1"/>
    <property type="molecule type" value="Genomic_DNA"/>
</dbReference>
<evidence type="ECO:0000313" key="3">
    <source>
        <dbReference type="Proteomes" id="UP000278673"/>
    </source>
</evidence>
<comment type="caution">
    <text evidence="2">The sequence shown here is derived from an EMBL/GenBank/DDBJ whole genome shotgun (WGS) entry which is preliminary data.</text>
</comment>
<name>A0A3M2LTA3_9ACTN</name>
<organism evidence="2 3">
    <name type="scientific">Streptomyces triticirhizae</name>
    <dbReference type="NCBI Taxonomy" id="2483353"/>
    <lineage>
        <taxon>Bacteria</taxon>
        <taxon>Bacillati</taxon>
        <taxon>Actinomycetota</taxon>
        <taxon>Actinomycetes</taxon>
        <taxon>Kitasatosporales</taxon>
        <taxon>Streptomycetaceae</taxon>
        <taxon>Streptomyces</taxon>
    </lineage>
</organism>